<protein>
    <submittedName>
        <fullName evidence="3">Apple domain-containing protein</fullName>
    </submittedName>
</protein>
<sequence>MAYSALLSVVLLIVGLVVHMTVATHRENHFGAPCKLCECFIEYTDRDVAIPSIPYKVARNPYDSTEDRCLATCNVEPECKLAVYGFVGGRQVFTCELYDQVNVNKPIYTPFTNIYLKRPTRCTSKFANAFYPLSTVEGDETVIARKSRYVKLNERQNPFNFG</sequence>
<dbReference type="AlphaFoldDB" id="A0A915EEU1"/>
<name>A0A915EEU1_9BILA</name>
<dbReference type="WBParaSite" id="jg5921">
    <property type="protein sequence ID" value="jg5921"/>
    <property type="gene ID" value="jg5921"/>
</dbReference>
<dbReference type="Proteomes" id="UP000887574">
    <property type="component" value="Unplaced"/>
</dbReference>
<evidence type="ECO:0000313" key="2">
    <source>
        <dbReference type="Proteomes" id="UP000887574"/>
    </source>
</evidence>
<proteinExistence type="predicted"/>
<accession>A0A915EEU1</accession>
<evidence type="ECO:0000256" key="1">
    <source>
        <dbReference type="SAM" id="SignalP"/>
    </source>
</evidence>
<reference evidence="3" key="1">
    <citation type="submission" date="2022-11" db="UniProtKB">
        <authorList>
            <consortium name="WormBaseParasite"/>
        </authorList>
    </citation>
    <scope>IDENTIFICATION</scope>
</reference>
<feature type="signal peptide" evidence="1">
    <location>
        <begin position="1"/>
        <end position="23"/>
    </location>
</feature>
<evidence type="ECO:0000313" key="3">
    <source>
        <dbReference type="WBParaSite" id="jg5921"/>
    </source>
</evidence>
<keyword evidence="1" id="KW-0732">Signal</keyword>
<organism evidence="2 3">
    <name type="scientific">Ditylenchus dipsaci</name>
    <dbReference type="NCBI Taxonomy" id="166011"/>
    <lineage>
        <taxon>Eukaryota</taxon>
        <taxon>Metazoa</taxon>
        <taxon>Ecdysozoa</taxon>
        <taxon>Nematoda</taxon>
        <taxon>Chromadorea</taxon>
        <taxon>Rhabditida</taxon>
        <taxon>Tylenchina</taxon>
        <taxon>Tylenchomorpha</taxon>
        <taxon>Sphaerularioidea</taxon>
        <taxon>Anguinidae</taxon>
        <taxon>Anguininae</taxon>
        <taxon>Ditylenchus</taxon>
    </lineage>
</organism>
<feature type="chain" id="PRO_5036718962" evidence="1">
    <location>
        <begin position="24"/>
        <end position="162"/>
    </location>
</feature>
<keyword evidence="2" id="KW-1185">Reference proteome</keyword>